<dbReference type="EMBL" id="JACKRN010000611">
    <property type="protein sequence ID" value="MCV7071849.1"/>
    <property type="molecule type" value="Genomic_DNA"/>
</dbReference>
<keyword evidence="2" id="KW-0614">Plasmid</keyword>
<evidence type="ECO:0000313" key="2">
    <source>
        <dbReference type="EMBL" id="UVY95945.1"/>
    </source>
</evidence>
<evidence type="ECO:0000313" key="1">
    <source>
        <dbReference type="EMBL" id="MCV7071849.1"/>
    </source>
</evidence>
<reference evidence="2" key="3">
    <citation type="submission" date="2022-08" db="EMBL/GenBank/DDBJ databases">
        <title>Complete genome sequence of 14 non-tuberculosis mycobacteria type-strains.</title>
        <authorList>
            <person name="Igarashi Y."/>
            <person name="Osugi A."/>
            <person name="Mitarai S."/>
        </authorList>
    </citation>
    <scope>NUCLEOTIDE SEQUENCE</scope>
    <source>
        <strain evidence="2">JCM 16372</strain>
        <plasmid evidence="2">unnamed2</plasmid>
    </source>
</reference>
<dbReference type="InterPro" id="IPR043733">
    <property type="entry name" value="DUF5677"/>
</dbReference>
<keyword evidence="3" id="KW-1185">Reference proteome</keyword>
<sequence length="315" mass="34982">MNEIPRIPAPGGDDPRIELMHKVARLESQYADRVDETETGWMTVVNVALDRWRTSWQEQTSTPELNPELSRKFRVCFPLAAHALNHVEAAVTLHSSSPWVAMSCVRIAFEHALTAQWVLWTKDGEDLLAQQMSLQDHRRSSEFIDAVVRAAADTPNLAESAALAEELSEFLGEKPVSVWSVFNLCERFSSTRLLYGIYRDLSQAVHPTYGLVRAHFDITPPPEVVVGPIRPFGAELDSPELIRGMAVSSLWALYVLEVSRAGHPDAAEVLRLGEEAGLPVDLRASDLHPHLQPDYVAVFMPAGSPGARRIKLTPP</sequence>
<geneLocation type="plasmid" evidence="2 3">
    <name>unnamed2</name>
</geneLocation>
<dbReference type="Proteomes" id="UP001140272">
    <property type="component" value="Unassembled WGS sequence"/>
</dbReference>
<dbReference type="RefSeq" id="WP_262875851.1">
    <property type="nucleotide sequence ID" value="NZ_CP103313.1"/>
</dbReference>
<protein>
    <submittedName>
        <fullName evidence="2">DUF5677 domain-containing protein</fullName>
    </submittedName>
</protein>
<dbReference type="Proteomes" id="UP001055159">
    <property type="component" value="Plasmid unnamed2"/>
</dbReference>
<accession>A0A9X2YD68</accession>
<dbReference type="Pfam" id="PF18928">
    <property type="entry name" value="DUF5677"/>
    <property type="match status" value="1"/>
</dbReference>
<gene>
    <name evidence="1" type="ORF">H7H73_17130</name>
    <name evidence="2" type="ORF">MJO55_29545</name>
</gene>
<reference evidence="1" key="1">
    <citation type="submission" date="2020-07" db="EMBL/GenBank/DDBJ databases">
        <authorList>
            <person name="Pettersson B.M.F."/>
            <person name="Behra P.R.K."/>
            <person name="Ramesh M."/>
            <person name="Das S."/>
            <person name="Dasgupta S."/>
            <person name="Kirsebom L.A."/>
        </authorList>
    </citation>
    <scope>NUCLEOTIDE SEQUENCE</scope>
    <source>
        <strain evidence="1">DSM 45406</strain>
    </source>
</reference>
<proteinExistence type="predicted"/>
<reference evidence="1" key="2">
    <citation type="journal article" date="2022" name="BMC Genomics">
        <title>Comparative genome analysis of mycobacteria focusing on tRNA and non-coding RNA.</title>
        <authorList>
            <person name="Behra P.R.K."/>
            <person name="Pettersson B.M.F."/>
            <person name="Ramesh M."/>
            <person name="Das S."/>
            <person name="Dasgupta S."/>
            <person name="Kirsebom L.A."/>
        </authorList>
    </citation>
    <scope>NUCLEOTIDE SEQUENCE</scope>
    <source>
        <strain evidence="1">DSM 45406</strain>
    </source>
</reference>
<name>A0A9X2YD68_9MYCO</name>
<dbReference type="AlphaFoldDB" id="A0A9X2YD68"/>
<evidence type="ECO:0000313" key="4">
    <source>
        <dbReference type="Proteomes" id="UP001140272"/>
    </source>
</evidence>
<organism evidence="1 4">
    <name type="scientific">Mycolicibacterium rufum</name>
    <dbReference type="NCBI Taxonomy" id="318424"/>
    <lineage>
        <taxon>Bacteria</taxon>
        <taxon>Bacillati</taxon>
        <taxon>Actinomycetota</taxon>
        <taxon>Actinomycetes</taxon>
        <taxon>Mycobacteriales</taxon>
        <taxon>Mycobacteriaceae</taxon>
        <taxon>Mycolicibacterium</taxon>
    </lineage>
</organism>
<dbReference type="EMBL" id="CP103313">
    <property type="protein sequence ID" value="UVY95945.1"/>
    <property type="molecule type" value="Genomic_DNA"/>
</dbReference>
<evidence type="ECO:0000313" key="3">
    <source>
        <dbReference type="Proteomes" id="UP001055159"/>
    </source>
</evidence>